<gene>
    <name evidence="2" type="ORF">SAMN04488068_1226</name>
</gene>
<evidence type="ECO:0000256" key="1">
    <source>
        <dbReference type="SAM" id="Phobius"/>
    </source>
</evidence>
<dbReference type="PANTHER" id="PTHR39456">
    <property type="entry name" value="METAL-DEPENDENT HYDROLASE"/>
    <property type="match status" value="1"/>
</dbReference>
<feature type="transmembrane region" description="Helical" evidence="1">
    <location>
        <begin position="191"/>
        <end position="213"/>
    </location>
</feature>
<sequence>MHATPVRRDLKFDLDRLPPSIAAHWHPLGAPVSQFYNAMSLFFPEGERFFIHSVRHFRDRLDDRALKDAVTAFIGQEAMHGREHDQYNALLQSAGLPADALVQYTARLLGVLKDHLSPSLQLAVTLALEHFTAMLADLLLREPALLDAAEPSLRALWRWHAAEETEHKAVAYDVYQAALGRGAVAYALRTAAFSAVMPLFLAHVLAFQLRLLAADRRGRPSLRDWARFAGFLGGRRGLLRQMIRPGLAYFRPSFHPWDDDNRDLLGAIDELVAAYQPPAATMRRAA</sequence>
<dbReference type="AlphaFoldDB" id="A0A1M5M285"/>
<dbReference type="PIRSF" id="PIRSF007580">
    <property type="entry name" value="UCP07580"/>
    <property type="match status" value="1"/>
</dbReference>
<dbReference type="PANTHER" id="PTHR39456:SF1">
    <property type="entry name" value="METAL-DEPENDENT HYDROLASE"/>
    <property type="match status" value="1"/>
</dbReference>
<proteinExistence type="predicted"/>
<evidence type="ECO:0008006" key="4">
    <source>
        <dbReference type="Google" id="ProtNLM"/>
    </source>
</evidence>
<dbReference type="RefSeq" id="WP_072895303.1">
    <property type="nucleotide sequence ID" value="NZ_FQWZ01000002.1"/>
</dbReference>
<dbReference type="InterPro" id="IPR016516">
    <property type="entry name" value="UCP07580"/>
</dbReference>
<keyword evidence="3" id="KW-1185">Reference proteome</keyword>
<evidence type="ECO:0000313" key="3">
    <source>
        <dbReference type="Proteomes" id="UP000199758"/>
    </source>
</evidence>
<reference evidence="2 3" key="1">
    <citation type="submission" date="2016-11" db="EMBL/GenBank/DDBJ databases">
        <authorList>
            <person name="Jaros S."/>
            <person name="Januszkiewicz K."/>
            <person name="Wedrychowicz H."/>
        </authorList>
    </citation>
    <scope>NUCLEOTIDE SEQUENCE [LARGE SCALE GENOMIC DNA]</scope>
    <source>
        <strain evidence="2 3">CGMCC 1.7049</strain>
    </source>
</reference>
<keyword evidence="1" id="KW-1133">Transmembrane helix</keyword>
<keyword evidence="1" id="KW-0812">Transmembrane</keyword>
<dbReference type="OrthoDB" id="5727566at2"/>
<evidence type="ECO:0000313" key="2">
    <source>
        <dbReference type="EMBL" id="SHG71422.1"/>
    </source>
</evidence>
<dbReference type="Pfam" id="PF10118">
    <property type="entry name" value="Metal_hydrol"/>
    <property type="match status" value="1"/>
</dbReference>
<dbReference type="EMBL" id="FQWZ01000002">
    <property type="protein sequence ID" value="SHG71422.1"/>
    <property type="molecule type" value="Genomic_DNA"/>
</dbReference>
<protein>
    <recommendedName>
        <fullName evidence="4">Metal-dependent hydrolase</fullName>
    </recommendedName>
</protein>
<name>A0A1M5M285_9GAMM</name>
<organism evidence="2 3">
    <name type="scientific">Hydrocarboniphaga daqingensis</name>
    <dbReference type="NCBI Taxonomy" id="490188"/>
    <lineage>
        <taxon>Bacteria</taxon>
        <taxon>Pseudomonadati</taxon>
        <taxon>Pseudomonadota</taxon>
        <taxon>Gammaproteobacteria</taxon>
        <taxon>Nevskiales</taxon>
        <taxon>Nevskiaceae</taxon>
        <taxon>Hydrocarboniphaga</taxon>
    </lineage>
</organism>
<keyword evidence="1" id="KW-0472">Membrane</keyword>
<dbReference type="STRING" id="490188.SAMN04488068_1226"/>
<accession>A0A1M5M285</accession>
<dbReference type="Proteomes" id="UP000199758">
    <property type="component" value="Unassembled WGS sequence"/>
</dbReference>